<proteinExistence type="predicted"/>
<evidence type="ECO:0000256" key="2">
    <source>
        <dbReference type="ARBA" id="ARBA00022630"/>
    </source>
</evidence>
<evidence type="ECO:0000256" key="3">
    <source>
        <dbReference type="ARBA" id="ARBA00022827"/>
    </source>
</evidence>
<evidence type="ECO:0000256" key="1">
    <source>
        <dbReference type="ARBA" id="ARBA00001974"/>
    </source>
</evidence>
<keyword evidence="5" id="KW-0503">Monooxygenase</keyword>
<keyword evidence="5" id="KW-0560">Oxidoreductase</keyword>
<keyword evidence="2" id="KW-0285">Flavoprotein</keyword>
<reference evidence="5 6" key="1">
    <citation type="submission" date="2017-06" db="EMBL/GenBank/DDBJ databases">
        <title>Complete Genome Sequence of Streptomyces hawaiiensis NRRL 15010 and insights into acyldepsipeptides biosynthesis.</title>
        <authorList>
            <person name="Mariita R.M."/>
            <person name="Sello J.K."/>
        </authorList>
    </citation>
    <scope>NUCLEOTIDE SEQUENCE [LARGE SCALE GENOMIC DNA]</scope>
    <source>
        <strain evidence="5 6">ATCC 12236</strain>
    </source>
</reference>
<dbReference type="PANTHER" id="PTHR43004">
    <property type="entry name" value="TRK SYSTEM POTASSIUM UPTAKE PROTEIN"/>
    <property type="match status" value="1"/>
</dbReference>
<dbReference type="GO" id="GO:0016709">
    <property type="term" value="F:oxidoreductase activity, acting on paired donors, with incorporation or reduction of molecular oxygen, NAD(P)H as one donor, and incorporation of one atom of oxygen"/>
    <property type="evidence" value="ECO:0007669"/>
    <property type="project" value="UniProtKB-ARBA"/>
</dbReference>
<dbReference type="PANTHER" id="PTHR43004:SF19">
    <property type="entry name" value="BINDING MONOOXYGENASE, PUTATIVE (JCVI)-RELATED"/>
    <property type="match status" value="1"/>
</dbReference>
<keyword evidence="3" id="KW-0274">FAD</keyword>
<dbReference type="Pfam" id="PF01494">
    <property type="entry name" value="FAD_binding_3"/>
    <property type="match status" value="1"/>
</dbReference>
<dbReference type="EMBL" id="CP021978">
    <property type="protein sequence ID" value="QCD57492.1"/>
    <property type="molecule type" value="Genomic_DNA"/>
</dbReference>
<feature type="domain" description="FAD-binding" evidence="4">
    <location>
        <begin position="27"/>
        <end position="354"/>
    </location>
</feature>
<dbReference type="InterPro" id="IPR050641">
    <property type="entry name" value="RIFMO-like"/>
</dbReference>
<comment type="cofactor">
    <cofactor evidence="1">
        <name>FAD</name>
        <dbReference type="ChEBI" id="CHEBI:57692"/>
    </cofactor>
</comment>
<dbReference type="Gene3D" id="3.50.50.60">
    <property type="entry name" value="FAD/NAD(P)-binding domain"/>
    <property type="match status" value="2"/>
</dbReference>
<dbReference type="KEGG" id="shaw:CEB94_23560"/>
<sequence length="514" mass="54802">MTYFGRVTPSIVSGMTMHAAEAIPSHVSVLVVGAGPTGLMLSAELALHGSRPLLIDALPSPSGQSRALGFTVRTLEVFKQRGILGRFQGLAQVSGVHFAGLNIDGDHLSSTMRPANQYPQSKTEQVLAAWAEELGVTVRRPWALTSMEPTDTGYRCVLSGPAEQKIVEADYVVGCDGAASAVREAIGMPTKRTPPSVQMLLGDLRGCGLPNEPFGVKHEKGMVMSAPLGDGTERVIVCDFSQPMRPQGTPVTHAEIKAAYENVVGTPLVDGECLWASSFSDASSLVESYRSGRALLVGDSAHTHLPAGGQGMNVSIQDAVNLGWKLALVSLGRAPETLLDSYHTERYPVGRELLLNTAAQGQMFLRGPEVDPLREVIRRLLNIREVSILLADGVSGLDIRYDMGVPNASPPIGERLPPDAFTVVETGGDVAEELRHGSALLVLRSPDSPASSLVTPWRDQVRVVHARPTPSHGNEDLAASSDLFVRPDGHVAWAGTDFDELSASLSRWLGKPTA</sequence>
<dbReference type="InterPro" id="IPR036188">
    <property type="entry name" value="FAD/NAD-bd_sf"/>
</dbReference>
<name>A0A6G5RIU2_9ACTN</name>
<evidence type="ECO:0000259" key="4">
    <source>
        <dbReference type="Pfam" id="PF01494"/>
    </source>
</evidence>
<dbReference type="Proteomes" id="UP000495940">
    <property type="component" value="Chromosome"/>
</dbReference>
<dbReference type="Gene3D" id="3.30.70.2450">
    <property type="match status" value="1"/>
</dbReference>
<dbReference type="AlphaFoldDB" id="A0A6G5RIU2"/>
<evidence type="ECO:0000313" key="6">
    <source>
        <dbReference type="Proteomes" id="UP000495940"/>
    </source>
</evidence>
<gene>
    <name evidence="5" type="ORF">CEB94_23560</name>
</gene>
<dbReference type="SUPFAM" id="SSF51905">
    <property type="entry name" value="FAD/NAD(P)-binding domain"/>
    <property type="match status" value="1"/>
</dbReference>
<organism evidence="5 6">
    <name type="scientific">Streptomyces hawaiiensis</name>
    <dbReference type="NCBI Taxonomy" id="67305"/>
    <lineage>
        <taxon>Bacteria</taxon>
        <taxon>Bacillati</taxon>
        <taxon>Actinomycetota</taxon>
        <taxon>Actinomycetes</taxon>
        <taxon>Kitasatosporales</taxon>
        <taxon>Streptomycetaceae</taxon>
        <taxon>Streptomyces</taxon>
    </lineage>
</organism>
<dbReference type="Pfam" id="PF21274">
    <property type="entry name" value="Rng_hyd_C"/>
    <property type="match status" value="1"/>
</dbReference>
<accession>A0A6G5RIU2</accession>
<dbReference type="Gene3D" id="3.40.30.120">
    <property type="match status" value="1"/>
</dbReference>
<dbReference type="InterPro" id="IPR002938">
    <property type="entry name" value="FAD-bd"/>
</dbReference>
<protein>
    <submittedName>
        <fullName evidence="5">Monooxygenase</fullName>
    </submittedName>
</protein>
<dbReference type="PRINTS" id="PR00420">
    <property type="entry name" value="RNGMNOXGNASE"/>
</dbReference>
<evidence type="ECO:0000313" key="5">
    <source>
        <dbReference type="EMBL" id="QCD57492.1"/>
    </source>
</evidence>
<dbReference type="GO" id="GO:0071949">
    <property type="term" value="F:FAD binding"/>
    <property type="evidence" value="ECO:0007669"/>
    <property type="project" value="InterPro"/>
</dbReference>
<keyword evidence="6" id="KW-1185">Reference proteome</keyword>